<evidence type="ECO:0000313" key="8">
    <source>
        <dbReference type="Proteomes" id="UP001177023"/>
    </source>
</evidence>
<dbReference type="InterPro" id="IPR002645">
    <property type="entry name" value="STAS_dom"/>
</dbReference>
<keyword evidence="8" id="KW-1185">Reference proteome</keyword>
<dbReference type="Gene3D" id="3.30.750.24">
    <property type="entry name" value="STAS domain"/>
    <property type="match status" value="1"/>
</dbReference>
<gene>
    <name evidence="7" type="ORF">MSPICULIGERA_LOCUS21737</name>
</gene>
<dbReference type="PROSITE" id="PS50801">
    <property type="entry name" value="STAS"/>
    <property type="match status" value="1"/>
</dbReference>
<name>A0AA36DAB4_9BILA</name>
<evidence type="ECO:0000256" key="5">
    <source>
        <dbReference type="SAM" id="Phobius"/>
    </source>
</evidence>
<keyword evidence="3 5" id="KW-1133">Transmembrane helix</keyword>
<comment type="subcellular location">
    <subcellularLocation>
        <location evidence="1">Membrane</location>
        <topology evidence="1">Multi-pass membrane protein</topology>
    </subcellularLocation>
</comment>
<dbReference type="PANTHER" id="PTHR11814">
    <property type="entry name" value="SULFATE TRANSPORTER"/>
    <property type="match status" value="1"/>
</dbReference>
<dbReference type="InterPro" id="IPR001902">
    <property type="entry name" value="SLC26A/SulP_fam"/>
</dbReference>
<feature type="transmembrane region" description="Helical" evidence="5">
    <location>
        <begin position="448"/>
        <end position="465"/>
    </location>
</feature>
<dbReference type="AlphaFoldDB" id="A0AA36DAB4"/>
<dbReference type="Pfam" id="PF01740">
    <property type="entry name" value="STAS"/>
    <property type="match status" value="1"/>
</dbReference>
<sequence>MGDSPASVPKAGTPDVRNYYEEVNKNQMIFDEEFGFLQKQRKRPLLDEERYEMIKDHLNPKPLKKYIPILEWLPNYNFKETLISDLIGGLTVGIMHVPQGMAYANLAGMKPVNGLYTSLFAPLVYMVFGTSRHVSIGVFAVVSLMVGSCNLRLTQQLYDERFPDNSSQLIDEEAFENLTYDIRVEVVGSLALLVGIIQILLGLLQMDFLTSFLSDQVIIGFTTGASVHVFTAQLNKLLGVSLPRVTGIGKLFGVYSELFSSIKAGHASLSTFLISLTTILVLYIAKSCIDPIIKKKLNSRIPVPYDLLVIIFGTIFSYFLRLHSTYGIKVVGEIPTGLPSTQLPNPGLFSLMYKDALAIAVIVLVITISMGKLFAKKHNYKVDAKQEFFALGIMESLCSIFPAWPSSTALARTLVYEAAGTKTQIATVFSSLLLLTIIFFAGPLLEELPVCLLSCIIIVALRGMFKQLDQIPILWKRNKIDACSILVTFIATSALDIVEGLAIGVAFELVALIMRIQRSNFTELGHMSHQKDRDYYRSLKKYRKLNLSSSEKNGESDPLRDRSIKLDLEKKVSTISIKKTLIQVRTVVLDISGIPFVDQMGATCLIEAFLELQKADIHLLYVAPNDGVLALVKQLEAFEKADMVNYIFPSMSDAVEADANGILNSKTT</sequence>
<organism evidence="7 8">
    <name type="scientific">Mesorhabditis spiculigera</name>
    <dbReference type="NCBI Taxonomy" id="96644"/>
    <lineage>
        <taxon>Eukaryota</taxon>
        <taxon>Metazoa</taxon>
        <taxon>Ecdysozoa</taxon>
        <taxon>Nematoda</taxon>
        <taxon>Chromadorea</taxon>
        <taxon>Rhabditida</taxon>
        <taxon>Rhabditina</taxon>
        <taxon>Rhabditomorpha</taxon>
        <taxon>Rhabditoidea</taxon>
        <taxon>Rhabditidae</taxon>
        <taxon>Mesorhabditinae</taxon>
        <taxon>Mesorhabditis</taxon>
    </lineage>
</organism>
<evidence type="ECO:0000256" key="1">
    <source>
        <dbReference type="ARBA" id="ARBA00004141"/>
    </source>
</evidence>
<dbReference type="Proteomes" id="UP001177023">
    <property type="component" value="Unassembled WGS sequence"/>
</dbReference>
<feature type="transmembrane region" description="Helical" evidence="5">
    <location>
        <begin position="264"/>
        <end position="283"/>
    </location>
</feature>
<evidence type="ECO:0000256" key="4">
    <source>
        <dbReference type="ARBA" id="ARBA00023136"/>
    </source>
</evidence>
<feature type="non-terminal residue" evidence="7">
    <location>
        <position position="668"/>
    </location>
</feature>
<feature type="transmembrane region" description="Helical" evidence="5">
    <location>
        <begin position="424"/>
        <end position="441"/>
    </location>
</feature>
<comment type="caution">
    <text evidence="7">The sequence shown here is derived from an EMBL/GenBank/DDBJ whole genome shotgun (WGS) entry which is preliminary data.</text>
</comment>
<dbReference type="NCBIfam" id="TIGR00815">
    <property type="entry name" value="sulP"/>
    <property type="match status" value="1"/>
</dbReference>
<feature type="transmembrane region" description="Helical" evidence="5">
    <location>
        <begin position="356"/>
        <end position="375"/>
    </location>
</feature>
<proteinExistence type="predicted"/>
<feature type="transmembrane region" description="Helical" evidence="5">
    <location>
        <begin position="303"/>
        <end position="320"/>
    </location>
</feature>
<dbReference type="Pfam" id="PF00916">
    <property type="entry name" value="Sulfate_transp"/>
    <property type="match status" value="1"/>
</dbReference>
<evidence type="ECO:0000313" key="7">
    <source>
        <dbReference type="EMBL" id="CAJ0583666.1"/>
    </source>
</evidence>
<feature type="transmembrane region" description="Helical" evidence="5">
    <location>
        <begin position="134"/>
        <end position="153"/>
    </location>
</feature>
<protein>
    <recommendedName>
        <fullName evidence="6">STAS domain-containing protein</fullName>
    </recommendedName>
</protein>
<feature type="domain" description="STAS" evidence="6">
    <location>
        <begin position="568"/>
        <end position="658"/>
    </location>
</feature>
<evidence type="ECO:0000256" key="3">
    <source>
        <dbReference type="ARBA" id="ARBA00022989"/>
    </source>
</evidence>
<evidence type="ECO:0000256" key="2">
    <source>
        <dbReference type="ARBA" id="ARBA00022692"/>
    </source>
</evidence>
<dbReference type="SUPFAM" id="SSF52091">
    <property type="entry name" value="SpoIIaa-like"/>
    <property type="match status" value="1"/>
</dbReference>
<keyword evidence="4 5" id="KW-0472">Membrane</keyword>
<feature type="transmembrane region" description="Helical" evidence="5">
    <location>
        <begin position="186"/>
        <end position="204"/>
    </location>
</feature>
<dbReference type="EMBL" id="CATQJA010002665">
    <property type="protein sequence ID" value="CAJ0583666.1"/>
    <property type="molecule type" value="Genomic_DNA"/>
</dbReference>
<evidence type="ECO:0000259" key="6">
    <source>
        <dbReference type="PROSITE" id="PS50801"/>
    </source>
</evidence>
<dbReference type="InterPro" id="IPR011547">
    <property type="entry name" value="SLC26A/SulP_dom"/>
</dbReference>
<feature type="transmembrane region" description="Helical" evidence="5">
    <location>
        <begin position="485"/>
        <end position="513"/>
    </location>
</feature>
<keyword evidence="2 5" id="KW-0812">Transmembrane</keyword>
<reference evidence="7" key="1">
    <citation type="submission" date="2023-06" db="EMBL/GenBank/DDBJ databases">
        <authorList>
            <person name="Delattre M."/>
        </authorList>
    </citation>
    <scope>NUCLEOTIDE SEQUENCE</scope>
    <source>
        <strain evidence="7">AF72</strain>
    </source>
</reference>
<dbReference type="InterPro" id="IPR036513">
    <property type="entry name" value="STAS_dom_sf"/>
</dbReference>
<accession>A0AA36DAB4</accession>
<dbReference type="GO" id="GO:0016020">
    <property type="term" value="C:membrane"/>
    <property type="evidence" value="ECO:0007669"/>
    <property type="project" value="UniProtKB-SubCell"/>
</dbReference>
<dbReference type="GO" id="GO:0055085">
    <property type="term" value="P:transmembrane transport"/>
    <property type="evidence" value="ECO:0007669"/>
    <property type="project" value="InterPro"/>
</dbReference>